<evidence type="ECO:0000313" key="2">
    <source>
        <dbReference type="EMBL" id="PJF17904.1"/>
    </source>
</evidence>
<comment type="caution">
    <text evidence="2">The sequence shown here is derived from an EMBL/GenBank/DDBJ whole genome shotgun (WGS) entry which is preliminary data.</text>
</comment>
<protein>
    <submittedName>
        <fullName evidence="2">Uncharacterized protein</fullName>
    </submittedName>
</protein>
<keyword evidence="3" id="KW-1185">Reference proteome</keyword>
<dbReference type="Proteomes" id="UP000240830">
    <property type="component" value="Unassembled WGS sequence"/>
</dbReference>
<feature type="transmembrane region" description="Helical" evidence="1">
    <location>
        <begin position="50"/>
        <end position="69"/>
    </location>
</feature>
<dbReference type="AlphaFoldDB" id="A0A2H9TJH2"/>
<organism evidence="2 3">
    <name type="scientific">Paramicrosporidium saccamoebae</name>
    <dbReference type="NCBI Taxonomy" id="1246581"/>
    <lineage>
        <taxon>Eukaryota</taxon>
        <taxon>Fungi</taxon>
        <taxon>Fungi incertae sedis</taxon>
        <taxon>Cryptomycota</taxon>
        <taxon>Cryptomycota incertae sedis</taxon>
        <taxon>Paramicrosporidium</taxon>
    </lineage>
</organism>
<keyword evidence="1" id="KW-1133">Transmembrane helix</keyword>
<keyword evidence="1" id="KW-0812">Transmembrane</keyword>
<sequence>MHINMPVTHGFYDWYRFIPLCVAYAMLHLISEVYDAGKQVPELIVEVRVVHALLFIVILHSILLAILKYRAAHHRKLRRWQQLNNNTKEDSNLKIYLKELLLCEAKMAPVSHPFFSEIWHILCSITAWMLFPRPIVAAYVFNSVNHSMFAHLLLTGYQGGFVRKADSFVYNGQRYRHALEGTSYSGFKDEDQNILYYPTNNLYGLIPFDNRKVVDQ</sequence>
<accession>A0A2H9TJH2</accession>
<reference evidence="2 3" key="1">
    <citation type="submission" date="2016-10" db="EMBL/GenBank/DDBJ databases">
        <title>The genome of Paramicrosporidium saccamoebae is the missing link in understanding Cryptomycota and Microsporidia evolution.</title>
        <authorList>
            <person name="Quandt C.A."/>
            <person name="Beaudet D."/>
            <person name="Corsaro D."/>
            <person name="Michel R."/>
            <person name="Corradi N."/>
            <person name="James T."/>
        </authorList>
    </citation>
    <scope>NUCLEOTIDE SEQUENCE [LARGE SCALE GENOMIC DNA]</scope>
    <source>
        <strain evidence="2 3">KSL3</strain>
    </source>
</reference>
<gene>
    <name evidence="2" type="ORF">PSACC_02191</name>
</gene>
<feature type="transmembrane region" description="Helical" evidence="1">
    <location>
        <begin position="12"/>
        <end position="30"/>
    </location>
</feature>
<keyword evidence="1" id="KW-0472">Membrane</keyword>
<dbReference type="EMBL" id="MTSL01000150">
    <property type="protein sequence ID" value="PJF17904.1"/>
    <property type="molecule type" value="Genomic_DNA"/>
</dbReference>
<proteinExistence type="predicted"/>
<evidence type="ECO:0000256" key="1">
    <source>
        <dbReference type="SAM" id="Phobius"/>
    </source>
</evidence>
<evidence type="ECO:0000313" key="3">
    <source>
        <dbReference type="Proteomes" id="UP000240830"/>
    </source>
</evidence>
<name>A0A2H9TJH2_9FUNG</name>